<dbReference type="Proteomes" id="UP000217209">
    <property type="component" value="Chromosome"/>
</dbReference>
<evidence type="ECO:0000313" key="2">
    <source>
        <dbReference type="Proteomes" id="UP000217209"/>
    </source>
</evidence>
<organism evidence="1 2">
    <name type="scientific">Corynebacterium glaucum</name>
    <dbReference type="NCBI Taxonomy" id="187491"/>
    <lineage>
        <taxon>Bacteria</taxon>
        <taxon>Bacillati</taxon>
        <taxon>Actinomycetota</taxon>
        <taxon>Actinomycetes</taxon>
        <taxon>Mycobacteriales</taxon>
        <taxon>Corynebacteriaceae</taxon>
        <taxon>Corynebacterium</taxon>
    </lineage>
</organism>
<dbReference type="KEGG" id="cgv:CGLAU_11525"/>
<proteinExistence type="predicted"/>
<keyword evidence="2" id="KW-1185">Reference proteome</keyword>
<gene>
    <name evidence="1" type="ORF">CGLAU_11525</name>
</gene>
<dbReference type="AlphaFoldDB" id="A0A1Q2HZE4"/>
<name>A0A1Q2HZE4_9CORY</name>
<sequence length="55" mass="6192">MDSGEATWAFTFHSFGPLYNRVIHRAIRSADTGASISDKTSPSSRYDIYFENSET</sequence>
<reference evidence="1 2" key="1">
    <citation type="submission" date="2016-12" db="EMBL/GenBank/DDBJ databases">
        <authorList>
            <person name="Song W.-J."/>
            <person name="Kurnit D.M."/>
        </authorList>
    </citation>
    <scope>NUCLEOTIDE SEQUENCE [LARGE SCALE GENOMIC DNA]</scope>
    <source>
        <strain evidence="1 2">DSM 30827</strain>
    </source>
</reference>
<protein>
    <submittedName>
        <fullName evidence="1">Uncharacterized protein</fullName>
    </submittedName>
</protein>
<evidence type="ECO:0000313" key="1">
    <source>
        <dbReference type="EMBL" id="AQQ16236.1"/>
    </source>
</evidence>
<dbReference type="EMBL" id="CP019688">
    <property type="protein sequence ID" value="AQQ16236.1"/>
    <property type="molecule type" value="Genomic_DNA"/>
</dbReference>
<accession>A0A1Q2HZE4</accession>